<dbReference type="AlphaFoldDB" id="B0EUM6"/>
<name>B0EUM6_ENTDS</name>
<evidence type="ECO:0000313" key="2">
    <source>
        <dbReference type="Proteomes" id="UP000008076"/>
    </source>
</evidence>
<accession>B0EUM6</accession>
<sequence length="100" mass="11754">MSSTTTKPLLSILLSTIAKEVRVQLSQAIDETTQIVLYGLVYWFRIWDHEHNLKYSKEVFDWLDFLLIDIESNLIDSTTLIQLLKYIRSGCYIPDTEHFN</sequence>
<reference evidence="2" key="1">
    <citation type="submission" date="2007-12" db="EMBL/GenBank/DDBJ databases">
        <title>Annotation of Entamoeba dispar SAW760.</title>
        <authorList>
            <person name="Lorenzi H."/>
            <person name="Inman J."/>
            <person name="Schobel S."/>
            <person name="Amedeo P."/>
            <person name="Caler E."/>
        </authorList>
    </citation>
    <scope>NUCLEOTIDE SEQUENCE [LARGE SCALE GENOMIC DNA]</scope>
    <source>
        <strain evidence="2">ATCC PRA-260 / SAW760</strain>
    </source>
</reference>
<protein>
    <submittedName>
        <fullName evidence="1">Uncharacterized protein</fullName>
    </submittedName>
</protein>
<dbReference type="GeneID" id="5886706"/>
<keyword evidence="2" id="KW-1185">Reference proteome</keyword>
<evidence type="ECO:0000313" key="1">
    <source>
        <dbReference type="EMBL" id="EDR21765.1"/>
    </source>
</evidence>
<organism evidence="2">
    <name type="scientific">Entamoeba dispar (strain ATCC PRA-260 / SAW760)</name>
    <dbReference type="NCBI Taxonomy" id="370354"/>
    <lineage>
        <taxon>Eukaryota</taxon>
        <taxon>Amoebozoa</taxon>
        <taxon>Evosea</taxon>
        <taxon>Archamoebae</taxon>
        <taxon>Mastigamoebida</taxon>
        <taxon>Entamoebidae</taxon>
        <taxon>Entamoeba</taxon>
    </lineage>
</organism>
<dbReference type="RefSeq" id="XP_001741764.1">
    <property type="nucleotide sequence ID" value="XM_001741712.1"/>
</dbReference>
<proteinExistence type="predicted"/>
<dbReference type="Proteomes" id="UP000008076">
    <property type="component" value="Unassembled WGS sequence"/>
</dbReference>
<dbReference type="KEGG" id="edi:EDI_066100"/>
<gene>
    <name evidence="1" type="ORF">EDI_066100</name>
</gene>
<dbReference type="eggNOG" id="ENOG502RI9R">
    <property type="taxonomic scope" value="Eukaryota"/>
</dbReference>
<dbReference type="EMBL" id="DS550914">
    <property type="protein sequence ID" value="EDR21765.1"/>
    <property type="molecule type" value="Genomic_DNA"/>
</dbReference>
<dbReference type="OrthoDB" id="31910at2759"/>
<dbReference type="VEuPathDB" id="AmoebaDB:EDI_066100"/>